<dbReference type="OrthoDB" id="5965958at2"/>
<proteinExistence type="predicted"/>
<organism evidence="2 3">
    <name type="scientific">Pedosphaera parvula (strain Ellin514)</name>
    <dbReference type="NCBI Taxonomy" id="320771"/>
    <lineage>
        <taxon>Bacteria</taxon>
        <taxon>Pseudomonadati</taxon>
        <taxon>Verrucomicrobiota</taxon>
        <taxon>Pedosphaerae</taxon>
        <taxon>Pedosphaerales</taxon>
        <taxon>Pedosphaeraceae</taxon>
        <taxon>Pedosphaera</taxon>
    </lineage>
</organism>
<dbReference type="Proteomes" id="UP000003688">
    <property type="component" value="Unassembled WGS sequence"/>
</dbReference>
<evidence type="ECO:0000313" key="3">
    <source>
        <dbReference type="Proteomes" id="UP000003688"/>
    </source>
</evidence>
<reference evidence="2 3" key="1">
    <citation type="journal article" date="2011" name="J. Bacteriol.">
        <title>Genome sequence of 'Pedosphaera parvula' Ellin514, an aerobic Verrucomicrobial isolate from pasture soil.</title>
        <authorList>
            <person name="Kant R."/>
            <person name="van Passel M.W."/>
            <person name="Sangwan P."/>
            <person name="Palva A."/>
            <person name="Lucas S."/>
            <person name="Copeland A."/>
            <person name="Lapidus A."/>
            <person name="Glavina Del Rio T."/>
            <person name="Dalin E."/>
            <person name="Tice H."/>
            <person name="Bruce D."/>
            <person name="Goodwin L."/>
            <person name="Pitluck S."/>
            <person name="Chertkov O."/>
            <person name="Larimer F.W."/>
            <person name="Land M.L."/>
            <person name="Hauser L."/>
            <person name="Brettin T.S."/>
            <person name="Detter J.C."/>
            <person name="Han S."/>
            <person name="de Vos W.M."/>
            <person name="Janssen P.H."/>
            <person name="Smidt H."/>
        </authorList>
    </citation>
    <scope>NUCLEOTIDE SEQUENCE [LARGE SCALE GENOMIC DNA]</scope>
    <source>
        <strain evidence="2 3">Ellin514</strain>
    </source>
</reference>
<keyword evidence="1" id="KW-0472">Membrane</keyword>
<protein>
    <submittedName>
        <fullName evidence="2">Fatty acid hydroxylase</fullName>
    </submittedName>
</protein>
<keyword evidence="1" id="KW-1133">Transmembrane helix</keyword>
<dbReference type="AlphaFoldDB" id="B9XQ72"/>
<feature type="transmembrane region" description="Helical" evidence="1">
    <location>
        <begin position="6"/>
        <end position="26"/>
    </location>
</feature>
<dbReference type="RefSeq" id="WP_007417958.1">
    <property type="nucleotide sequence ID" value="NZ_ABOX02000052.1"/>
</dbReference>
<gene>
    <name evidence="2" type="ORF">Cflav_PD0955</name>
</gene>
<evidence type="ECO:0000256" key="1">
    <source>
        <dbReference type="SAM" id="Phobius"/>
    </source>
</evidence>
<keyword evidence="3" id="KW-1185">Reference proteome</keyword>
<keyword evidence="1" id="KW-0812">Transmembrane</keyword>
<feature type="transmembrane region" description="Helical" evidence="1">
    <location>
        <begin position="98"/>
        <end position="118"/>
    </location>
</feature>
<accession>B9XQ72</accession>
<evidence type="ECO:0000313" key="2">
    <source>
        <dbReference type="EMBL" id="EEF57990.1"/>
    </source>
</evidence>
<dbReference type="EMBL" id="ABOX02000052">
    <property type="protein sequence ID" value="EEF57990.1"/>
    <property type="molecule type" value="Genomic_DNA"/>
</dbReference>
<name>B9XQ72_PEDPL</name>
<feature type="transmembrane region" description="Helical" evidence="1">
    <location>
        <begin position="73"/>
        <end position="92"/>
    </location>
</feature>
<comment type="caution">
    <text evidence="2">The sequence shown here is derived from an EMBL/GenBank/DDBJ whole genome shotgun (WGS) entry which is preliminary data.</text>
</comment>
<sequence length="203" mass="23505">MSIFFFWMSASFVIGIFFASLFEWVLHKYIMHRPVGKFDYAFQAHAVVHHQIFKADHTYHLIDEKDKHTIPMAWWNGPVLIAVGMLPFVLASWLLGHWAIACGAALACASYYGAYEYIHWCMHLPRKRNIERSGIFFRLNGHHLLHHRYMHKNFNVVLPLADLILGTLLLRSKVHFKQAEGPSVPNVQPKNAKTRLPKFAVAE</sequence>
<dbReference type="STRING" id="320771.Cflav_PD0955"/>